<dbReference type="AlphaFoldDB" id="A0A2N8ST87"/>
<gene>
    <name evidence="2" type="ORF">CXK94_20130</name>
</gene>
<dbReference type="Proteomes" id="UP000236023">
    <property type="component" value="Unassembled WGS sequence"/>
</dbReference>
<dbReference type="PANTHER" id="PTHR43072">
    <property type="entry name" value="N-ACETYLTRANSFERASE"/>
    <property type="match status" value="1"/>
</dbReference>
<reference evidence="2 3" key="1">
    <citation type="submission" date="2018-01" db="EMBL/GenBank/DDBJ databases">
        <title>Denitrification phenotypes of diverse strains of Pseudomonas stutzeri.</title>
        <authorList>
            <person name="Milligan D.A."/>
            <person name="Bergaust L."/>
            <person name="Bakken L.R."/>
            <person name="Frostegard A."/>
        </authorList>
    </citation>
    <scope>NUCLEOTIDE SEQUENCE [LARGE SCALE GENOMIC DNA]</scope>
    <source>
        <strain evidence="2 3">24a75</strain>
    </source>
</reference>
<dbReference type="RefSeq" id="WP_102895631.1">
    <property type="nucleotide sequence ID" value="NZ_JAMOHU010000029.1"/>
</dbReference>
<evidence type="ECO:0000313" key="2">
    <source>
        <dbReference type="EMBL" id="PNG05669.1"/>
    </source>
</evidence>
<keyword evidence="2" id="KW-0808">Transferase</keyword>
<dbReference type="InterPro" id="IPR016181">
    <property type="entry name" value="Acyl_CoA_acyltransferase"/>
</dbReference>
<dbReference type="Pfam" id="PF00583">
    <property type="entry name" value="Acetyltransf_1"/>
    <property type="match status" value="1"/>
</dbReference>
<dbReference type="PROSITE" id="PS51186">
    <property type="entry name" value="GNAT"/>
    <property type="match status" value="1"/>
</dbReference>
<feature type="domain" description="N-acetyltransferase" evidence="1">
    <location>
        <begin position="13"/>
        <end position="176"/>
    </location>
</feature>
<organism evidence="2 3">
    <name type="scientific">Stutzerimonas stutzeri</name>
    <name type="common">Pseudomonas stutzeri</name>
    <dbReference type="NCBI Taxonomy" id="316"/>
    <lineage>
        <taxon>Bacteria</taxon>
        <taxon>Pseudomonadati</taxon>
        <taxon>Pseudomonadota</taxon>
        <taxon>Gammaproteobacteria</taxon>
        <taxon>Pseudomonadales</taxon>
        <taxon>Pseudomonadaceae</taxon>
        <taxon>Stutzerimonas</taxon>
    </lineage>
</organism>
<comment type="caution">
    <text evidence="2">The sequence shown here is derived from an EMBL/GenBank/DDBJ whole genome shotgun (WGS) entry which is preliminary data.</text>
</comment>
<evidence type="ECO:0000313" key="3">
    <source>
        <dbReference type="Proteomes" id="UP000236023"/>
    </source>
</evidence>
<proteinExistence type="predicted"/>
<dbReference type="Gene3D" id="3.40.630.30">
    <property type="match status" value="1"/>
</dbReference>
<dbReference type="GO" id="GO:0016747">
    <property type="term" value="F:acyltransferase activity, transferring groups other than amino-acyl groups"/>
    <property type="evidence" value="ECO:0007669"/>
    <property type="project" value="InterPro"/>
</dbReference>
<name>A0A2N8ST87_STUST</name>
<dbReference type="CDD" id="cd04301">
    <property type="entry name" value="NAT_SF"/>
    <property type="match status" value="1"/>
</dbReference>
<dbReference type="PANTHER" id="PTHR43072:SF8">
    <property type="entry name" value="ACYLTRANSFERASE FABY-RELATED"/>
    <property type="match status" value="1"/>
</dbReference>
<dbReference type="SUPFAM" id="SSF55729">
    <property type="entry name" value="Acyl-CoA N-acyltransferases (Nat)"/>
    <property type="match status" value="1"/>
</dbReference>
<sequence>MNDRDTTAADNGIRIRDAIHGDIAVIQRIYAHYVLSGTATFEEVPPSPEEMAGRREAVLKTRLAYLVAEMDGRVVGYAYATAYRLRPAYRYTVEDSVYVEAGMGGRGIGSALLRELIARCEKGPWRQMIAVIGDSANTGSIALHRSQGFHEAGTLAAVGFKLGQWVDTVLMQRALNAGADTQPSAADPGTKE</sequence>
<evidence type="ECO:0000259" key="1">
    <source>
        <dbReference type="PROSITE" id="PS51186"/>
    </source>
</evidence>
<protein>
    <submittedName>
        <fullName evidence="2">GNAT family N-acetyltransferase</fullName>
    </submittedName>
</protein>
<dbReference type="EMBL" id="POUT01000016">
    <property type="protein sequence ID" value="PNG05669.1"/>
    <property type="molecule type" value="Genomic_DNA"/>
</dbReference>
<dbReference type="InterPro" id="IPR000182">
    <property type="entry name" value="GNAT_dom"/>
</dbReference>
<accession>A0A2N8ST87</accession>